<dbReference type="AlphaFoldDB" id="A0A7S0R612"/>
<dbReference type="PANTHER" id="PTHR11937">
    <property type="entry name" value="ACTIN"/>
    <property type="match status" value="1"/>
</dbReference>
<comment type="similarity">
    <text evidence="6">Belongs to the actin family.</text>
</comment>
<dbReference type="GO" id="GO:0005524">
    <property type="term" value="F:ATP binding"/>
    <property type="evidence" value="ECO:0007669"/>
    <property type="project" value="UniProtKB-KW"/>
</dbReference>
<evidence type="ECO:0000256" key="3">
    <source>
        <dbReference type="ARBA" id="ARBA00022741"/>
    </source>
</evidence>
<dbReference type="Gene3D" id="3.30.420.40">
    <property type="match status" value="2"/>
</dbReference>
<evidence type="ECO:0000256" key="6">
    <source>
        <dbReference type="RuleBase" id="RU000487"/>
    </source>
</evidence>
<dbReference type="SMART" id="SM00268">
    <property type="entry name" value="ACTIN"/>
    <property type="match status" value="1"/>
</dbReference>
<keyword evidence="4" id="KW-0067">ATP-binding</keyword>
<proteinExistence type="inferred from homology"/>
<dbReference type="PRINTS" id="PR00190">
    <property type="entry name" value="ACTIN"/>
</dbReference>
<reference evidence="7" key="1">
    <citation type="submission" date="2021-01" db="EMBL/GenBank/DDBJ databases">
        <authorList>
            <person name="Corre E."/>
            <person name="Pelletier E."/>
            <person name="Niang G."/>
            <person name="Scheremetjew M."/>
            <person name="Finn R."/>
            <person name="Kale V."/>
            <person name="Holt S."/>
            <person name="Cochrane G."/>
            <person name="Meng A."/>
            <person name="Brown T."/>
            <person name="Cohen L."/>
        </authorList>
    </citation>
    <scope>NUCLEOTIDE SEQUENCE</scope>
    <source>
        <strain evidence="7">SAG 11-49</strain>
    </source>
</reference>
<organism evidence="7">
    <name type="scientific">Chlamydomonas leiostraca</name>
    <dbReference type="NCBI Taxonomy" id="1034604"/>
    <lineage>
        <taxon>Eukaryota</taxon>
        <taxon>Viridiplantae</taxon>
        <taxon>Chlorophyta</taxon>
        <taxon>core chlorophytes</taxon>
        <taxon>Chlorophyceae</taxon>
        <taxon>CS clade</taxon>
        <taxon>Chlamydomonadales</taxon>
        <taxon>Chlamydomonadaceae</taxon>
        <taxon>Chlamydomonas</taxon>
    </lineage>
</organism>
<dbReference type="InterPro" id="IPR004000">
    <property type="entry name" value="Actin"/>
</dbReference>
<keyword evidence="2" id="KW-0963">Cytoplasm</keyword>
<evidence type="ECO:0008006" key="8">
    <source>
        <dbReference type="Google" id="ProtNLM"/>
    </source>
</evidence>
<dbReference type="GO" id="GO:0005856">
    <property type="term" value="C:cytoskeleton"/>
    <property type="evidence" value="ECO:0007669"/>
    <property type="project" value="UniProtKB-SubCell"/>
</dbReference>
<protein>
    <recommendedName>
        <fullName evidence="8">Actin-related protein 4</fullName>
    </recommendedName>
</protein>
<keyword evidence="5" id="KW-0206">Cytoskeleton</keyword>
<dbReference type="InterPro" id="IPR043129">
    <property type="entry name" value="ATPase_NBD"/>
</dbReference>
<keyword evidence="3" id="KW-0547">Nucleotide-binding</keyword>
<evidence type="ECO:0000256" key="4">
    <source>
        <dbReference type="ARBA" id="ARBA00022840"/>
    </source>
</evidence>
<evidence type="ECO:0000256" key="1">
    <source>
        <dbReference type="ARBA" id="ARBA00004245"/>
    </source>
</evidence>
<dbReference type="FunFam" id="3.30.420.40:FF:000058">
    <property type="entry name" value="Putative actin-related protein 5"/>
    <property type="match status" value="1"/>
</dbReference>
<dbReference type="SUPFAM" id="SSF53067">
    <property type="entry name" value="Actin-like ATPase domain"/>
    <property type="match status" value="2"/>
</dbReference>
<comment type="subcellular location">
    <subcellularLocation>
        <location evidence="1">Cytoplasm</location>
        <location evidence="1">Cytoskeleton</location>
    </subcellularLocation>
</comment>
<dbReference type="Gene3D" id="3.90.640.10">
    <property type="entry name" value="Actin, Chain A, domain 4"/>
    <property type="match status" value="1"/>
</dbReference>
<dbReference type="Pfam" id="PF00022">
    <property type="entry name" value="Actin"/>
    <property type="match status" value="1"/>
</dbReference>
<dbReference type="EMBL" id="HBFB01005212">
    <property type="protein sequence ID" value="CAD8668121.1"/>
    <property type="molecule type" value="Transcribed_RNA"/>
</dbReference>
<evidence type="ECO:0000313" key="7">
    <source>
        <dbReference type="EMBL" id="CAD8668121.1"/>
    </source>
</evidence>
<evidence type="ECO:0000256" key="2">
    <source>
        <dbReference type="ARBA" id="ARBA00022490"/>
    </source>
</evidence>
<sequence length="434" mass="47665">MTTVFGGDEVNALVVDVGTSLCRAGYAGDDVPKAVFPSSVGVLPAEANGMEVDGAGPSKRKLYVGQSDVNYRRDNMEVVSPFSPTDDSFQDWDMVEAIWDHAFRERLRVDPTEYAVLAAEANVVPRAARERVCEIMFEKLRVPALYLAKNAVLSAFATARQTGLVVDAGYRGTTVAAVHDGYVLQKSVCKLPVGGQLLNTLMQKALEGRGFSFKPRYQIKRVERLPGEFSVETLQLPNTTPSFHNFQVEALVADVREALAKVNDVPYDEAAHAQLPTVQYELPDGQEILVGADRLKVPEVYFQPGLLSSFPNLPAESIPRRADGSQLSRLQDVVVESINKCDVDVRKDLYQGVILTGGVSGTTGLRDRLERELAERGPNAARIKVTMPANPIERRFSVWIGGSILSSLGSFQQMWMSKKEYEEHGAGLIHRKAP</sequence>
<gene>
    <name evidence="7" type="ORF">CLEI1391_LOCUS2896</name>
</gene>
<dbReference type="CDD" id="cd13395">
    <property type="entry name" value="ASKHA_NBD_Arp4_ACTL6-like"/>
    <property type="match status" value="1"/>
</dbReference>
<dbReference type="FunFam" id="3.30.420.40:FF:000148">
    <property type="entry name" value="Actin, alpha skeletal muscle"/>
    <property type="match status" value="1"/>
</dbReference>
<name>A0A7S0R612_9CHLO</name>
<evidence type="ECO:0000256" key="5">
    <source>
        <dbReference type="ARBA" id="ARBA00023212"/>
    </source>
</evidence>
<accession>A0A7S0R612</accession>